<reference evidence="1" key="1">
    <citation type="journal article" date="2011" name="Plant Physiol.">
        <title>Comprehensive sequence analysis of 24,783 barley full-length cDNAs derived from 12 clone libraries.</title>
        <authorList>
            <person name="Matsumoto T."/>
            <person name="Tanaka T."/>
            <person name="Sakai H."/>
            <person name="Amano N."/>
            <person name="Kanamori H."/>
            <person name="Kurita K."/>
            <person name="Kikuta A."/>
            <person name="Kamiya K."/>
            <person name="Yamamoto M."/>
            <person name="Ikawa H."/>
            <person name="Fujii N."/>
            <person name="Hori K."/>
            <person name="Itoh T."/>
            <person name="Sato K."/>
        </authorList>
    </citation>
    <scope>NUCLEOTIDE SEQUENCE</scope>
</reference>
<evidence type="ECO:0000313" key="1">
    <source>
        <dbReference type="EMBL" id="BAK01597.1"/>
    </source>
</evidence>
<sequence>MSMSMSSQSANMTLGSTGACGRIETAAPGTVRLLDSSAVDDDSGGPDEPELHGCWLTTLRSRPQPLSLGVGLRGAPEPADFAGDRAPSTRFLSWRLAPKKMKVEEVRIGVCAWDAYLLPRAAWRPMTVSSSSRENMPCFSPGLR</sequence>
<protein>
    <submittedName>
        <fullName evidence="1">Predicted protein</fullName>
    </submittedName>
</protein>
<proteinExistence type="evidence at transcript level"/>
<dbReference type="EMBL" id="AK370396">
    <property type="protein sequence ID" value="BAK01597.1"/>
    <property type="molecule type" value="mRNA"/>
</dbReference>
<organism evidence="1">
    <name type="scientific">Hordeum vulgare subsp. vulgare</name>
    <name type="common">Domesticated barley</name>
    <dbReference type="NCBI Taxonomy" id="112509"/>
    <lineage>
        <taxon>Eukaryota</taxon>
        <taxon>Viridiplantae</taxon>
        <taxon>Streptophyta</taxon>
        <taxon>Embryophyta</taxon>
        <taxon>Tracheophyta</taxon>
        <taxon>Spermatophyta</taxon>
        <taxon>Magnoliopsida</taxon>
        <taxon>Liliopsida</taxon>
        <taxon>Poales</taxon>
        <taxon>Poaceae</taxon>
        <taxon>BOP clade</taxon>
        <taxon>Pooideae</taxon>
        <taxon>Triticodae</taxon>
        <taxon>Triticeae</taxon>
        <taxon>Hordeinae</taxon>
        <taxon>Hordeum</taxon>
    </lineage>
</organism>
<accession>F2E2M5</accession>
<dbReference type="AlphaFoldDB" id="F2E2M5"/>
<name>F2E2M5_HORVV</name>